<dbReference type="AlphaFoldDB" id="A0A2U8I6W8"/>
<protein>
    <recommendedName>
        <fullName evidence="3">LD-carboxypeptidase N-terminal domain-containing protein</fullName>
    </recommendedName>
</protein>
<accession>A0A2U8I6W8</accession>
<dbReference type="STRING" id="1878942.GCA_900128755_00297"/>
<dbReference type="Proteomes" id="UP000261875">
    <property type="component" value="Chromosome"/>
</dbReference>
<name>A0A2U8I6W8_9GAMM</name>
<evidence type="ECO:0000313" key="2">
    <source>
        <dbReference type="Proteomes" id="UP000261875"/>
    </source>
</evidence>
<dbReference type="KEGG" id="fsm:CCS41_11255"/>
<sequence>MISNNPNWPKPLKEGSKIAILSPAGAVKDENYLFLNMAINMIKGKGYIVKLGSNTLDKYNHYYSYAGTYMDKILSECLNQLRYLMKIFLKYWPKKN</sequence>
<gene>
    <name evidence="1" type="ORF">CCS41_11255</name>
</gene>
<dbReference type="Gene3D" id="3.40.50.10740">
    <property type="entry name" value="Class I glutamine amidotransferase-like"/>
    <property type="match status" value="1"/>
</dbReference>
<evidence type="ECO:0008006" key="3">
    <source>
        <dbReference type="Google" id="ProtNLM"/>
    </source>
</evidence>
<organism evidence="1 2">
    <name type="scientific">Candidatus Fukatsuia symbiotica</name>
    <dbReference type="NCBI Taxonomy" id="1878942"/>
    <lineage>
        <taxon>Bacteria</taxon>
        <taxon>Pseudomonadati</taxon>
        <taxon>Pseudomonadota</taxon>
        <taxon>Gammaproteobacteria</taxon>
        <taxon>Enterobacterales</taxon>
        <taxon>Yersiniaceae</taxon>
        <taxon>Candidatus Fukatsuia</taxon>
    </lineage>
</organism>
<evidence type="ECO:0000313" key="1">
    <source>
        <dbReference type="EMBL" id="AWK14921.1"/>
    </source>
</evidence>
<reference evidence="1 2" key="1">
    <citation type="submission" date="2017-05" db="EMBL/GenBank/DDBJ databases">
        <title>Genome sequence of Candidatus Fukatsuia symbiotica and Candidatus Hamiltonella defensa from Acyrthosiphon pisum strain 5D.</title>
        <authorList>
            <person name="Patel V.A."/>
            <person name="Chevignon G."/>
            <person name="Russell J.A."/>
            <person name="Oliver K.M."/>
        </authorList>
    </citation>
    <scope>NUCLEOTIDE SEQUENCE [LARGE SCALE GENOMIC DNA]</scope>
    <source>
        <strain evidence="1 2">5D</strain>
    </source>
</reference>
<dbReference type="InterPro" id="IPR029062">
    <property type="entry name" value="Class_I_gatase-like"/>
</dbReference>
<dbReference type="RefSeq" id="WP_072551006.1">
    <property type="nucleotide sequence ID" value="NZ_CP021659.1"/>
</dbReference>
<dbReference type="EMBL" id="CP021659">
    <property type="protein sequence ID" value="AWK14921.1"/>
    <property type="molecule type" value="Genomic_DNA"/>
</dbReference>
<proteinExistence type="predicted"/>
<keyword evidence="2" id="KW-1185">Reference proteome</keyword>
<dbReference type="InterPro" id="IPR027478">
    <property type="entry name" value="LdcA_N"/>
</dbReference>
<dbReference type="SUPFAM" id="SSF52317">
    <property type="entry name" value="Class I glutamine amidotransferase-like"/>
    <property type="match status" value="1"/>
</dbReference>